<dbReference type="EMBL" id="JAUJYN010000041">
    <property type="protein sequence ID" value="KAK1257492.1"/>
    <property type="molecule type" value="Genomic_DNA"/>
</dbReference>
<dbReference type="PANTHER" id="PTHR31589">
    <property type="entry name" value="PROTEIN, PUTATIVE (DUF239)-RELATED-RELATED"/>
    <property type="match status" value="1"/>
</dbReference>
<accession>A0AAV9A1U9</accession>
<keyword evidence="3" id="KW-1185">Reference proteome</keyword>
<dbReference type="InterPro" id="IPR053168">
    <property type="entry name" value="Glutamic_endopeptidase"/>
</dbReference>
<organism evidence="2 3">
    <name type="scientific">Acorus gramineus</name>
    <name type="common">Dwarf sweet flag</name>
    <dbReference type="NCBI Taxonomy" id="55184"/>
    <lineage>
        <taxon>Eukaryota</taxon>
        <taxon>Viridiplantae</taxon>
        <taxon>Streptophyta</taxon>
        <taxon>Embryophyta</taxon>
        <taxon>Tracheophyta</taxon>
        <taxon>Spermatophyta</taxon>
        <taxon>Magnoliopsida</taxon>
        <taxon>Liliopsida</taxon>
        <taxon>Acoraceae</taxon>
        <taxon>Acorus</taxon>
    </lineage>
</organism>
<protein>
    <recommendedName>
        <fullName evidence="1">Neprosin PEP catalytic domain-containing protein</fullName>
    </recommendedName>
</protein>
<dbReference type="PROSITE" id="PS52045">
    <property type="entry name" value="NEPROSIN_PEP_CD"/>
    <property type="match status" value="1"/>
</dbReference>
<dbReference type="InterPro" id="IPR004314">
    <property type="entry name" value="Neprosin"/>
</dbReference>
<dbReference type="AlphaFoldDB" id="A0AAV9A1U9"/>
<evidence type="ECO:0000259" key="1">
    <source>
        <dbReference type="PROSITE" id="PS52045"/>
    </source>
</evidence>
<dbReference type="Proteomes" id="UP001179952">
    <property type="component" value="Unassembled WGS sequence"/>
</dbReference>
<proteinExistence type="predicted"/>
<dbReference type="Pfam" id="PF03080">
    <property type="entry name" value="Neprosin"/>
    <property type="match status" value="1"/>
</dbReference>
<evidence type="ECO:0000313" key="2">
    <source>
        <dbReference type="EMBL" id="KAK1257492.1"/>
    </source>
</evidence>
<gene>
    <name evidence="2" type="ORF">QJS04_geneDACA023112</name>
</gene>
<feature type="domain" description="Neprosin PEP catalytic" evidence="1">
    <location>
        <begin position="1"/>
        <end position="120"/>
    </location>
</feature>
<dbReference type="PANTHER" id="PTHR31589:SF235">
    <property type="entry name" value="PROTEIN, PUTATIVE (DUF239)-RELATED"/>
    <property type="match status" value="1"/>
</dbReference>
<reference evidence="2" key="2">
    <citation type="submission" date="2023-06" db="EMBL/GenBank/DDBJ databases">
        <authorList>
            <person name="Ma L."/>
            <person name="Liu K.-W."/>
            <person name="Li Z."/>
            <person name="Hsiao Y.-Y."/>
            <person name="Qi Y."/>
            <person name="Fu T."/>
            <person name="Tang G."/>
            <person name="Zhang D."/>
            <person name="Sun W.-H."/>
            <person name="Liu D.-K."/>
            <person name="Li Y."/>
            <person name="Chen G.-Z."/>
            <person name="Liu X.-D."/>
            <person name="Liao X.-Y."/>
            <person name="Jiang Y.-T."/>
            <person name="Yu X."/>
            <person name="Hao Y."/>
            <person name="Huang J."/>
            <person name="Zhao X.-W."/>
            <person name="Ke S."/>
            <person name="Chen Y.-Y."/>
            <person name="Wu W.-L."/>
            <person name="Hsu J.-L."/>
            <person name="Lin Y.-F."/>
            <person name="Huang M.-D."/>
            <person name="Li C.-Y."/>
            <person name="Huang L."/>
            <person name="Wang Z.-W."/>
            <person name="Zhao X."/>
            <person name="Zhong W.-Y."/>
            <person name="Peng D.-H."/>
            <person name="Ahmad S."/>
            <person name="Lan S."/>
            <person name="Zhang J.-S."/>
            <person name="Tsai W.-C."/>
            <person name="Van De Peer Y."/>
            <person name="Liu Z.-J."/>
        </authorList>
    </citation>
    <scope>NUCLEOTIDE SEQUENCE</scope>
    <source>
        <strain evidence="2">SCP</strain>
        <tissue evidence="2">Leaves</tissue>
    </source>
</reference>
<reference evidence="2" key="1">
    <citation type="journal article" date="2023" name="Nat. Commun.">
        <title>Diploid and tetraploid genomes of Acorus and the evolution of monocots.</title>
        <authorList>
            <person name="Ma L."/>
            <person name="Liu K.W."/>
            <person name="Li Z."/>
            <person name="Hsiao Y.Y."/>
            <person name="Qi Y."/>
            <person name="Fu T."/>
            <person name="Tang G.D."/>
            <person name="Zhang D."/>
            <person name="Sun W.H."/>
            <person name="Liu D.K."/>
            <person name="Li Y."/>
            <person name="Chen G.Z."/>
            <person name="Liu X.D."/>
            <person name="Liao X.Y."/>
            <person name="Jiang Y.T."/>
            <person name="Yu X."/>
            <person name="Hao Y."/>
            <person name="Huang J."/>
            <person name="Zhao X.W."/>
            <person name="Ke S."/>
            <person name="Chen Y.Y."/>
            <person name="Wu W.L."/>
            <person name="Hsu J.L."/>
            <person name="Lin Y.F."/>
            <person name="Huang M.D."/>
            <person name="Li C.Y."/>
            <person name="Huang L."/>
            <person name="Wang Z.W."/>
            <person name="Zhao X."/>
            <person name="Zhong W.Y."/>
            <person name="Peng D.H."/>
            <person name="Ahmad S."/>
            <person name="Lan S."/>
            <person name="Zhang J.S."/>
            <person name="Tsai W.C."/>
            <person name="Van de Peer Y."/>
            <person name="Liu Z.J."/>
        </authorList>
    </citation>
    <scope>NUCLEOTIDE SEQUENCE</scope>
    <source>
        <strain evidence="2">SCP</strain>
    </source>
</reference>
<evidence type="ECO:0000313" key="3">
    <source>
        <dbReference type="Proteomes" id="UP001179952"/>
    </source>
</evidence>
<sequence>MLCPGFVQVSKQITVGSTLEPLSTYKGTQYYAVVLVFRDPKNGNWWMSFGDGPGYWPSELFKSLATKAGKVAWGGLVFSPTNEPSPPMGNGHRPFEEGDTDLNACHFKKLKLVNDKIQAI</sequence>
<comment type="caution">
    <text evidence="2">The sequence shown here is derived from an EMBL/GenBank/DDBJ whole genome shotgun (WGS) entry which is preliminary data.</text>
</comment>
<name>A0AAV9A1U9_ACOGR</name>